<accession>A0A1D2N2F6</accession>
<evidence type="ECO:0008006" key="3">
    <source>
        <dbReference type="Google" id="ProtNLM"/>
    </source>
</evidence>
<name>A0A1D2N2F6_ORCCI</name>
<dbReference type="OMA" id="DITIHFM"/>
<gene>
    <name evidence="1" type="ORF">Ocin01_07241</name>
</gene>
<dbReference type="AlphaFoldDB" id="A0A1D2N2F6"/>
<dbReference type="EMBL" id="LJIJ01000282">
    <property type="protein sequence ID" value="ODM99420.1"/>
    <property type="molecule type" value="Genomic_DNA"/>
</dbReference>
<organism evidence="1 2">
    <name type="scientific">Orchesella cincta</name>
    <name type="common">Springtail</name>
    <name type="synonym">Podura cincta</name>
    <dbReference type="NCBI Taxonomy" id="48709"/>
    <lineage>
        <taxon>Eukaryota</taxon>
        <taxon>Metazoa</taxon>
        <taxon>Ecdysozoa</taxon>
        <taxon>Arthropoda</taxon>
        <taxon>Hexapoda</taxon>
        <taxon>Collembola</taxon>
        <taxon>Entomobryomorpha</taxon>
        <taxon>Entomobryoidea</taxon>
        <taxon>Orchesellidae</taxon>
        <taxon>Orchesellinae</taxon>
        <taxon>Orchesella</taxon>
    </lineage>
</organism>
<dbReference type="OrthoDB" id="10423294at2759"/>
<evidence type="ECO:0000313" key="2">
    <source>
        <dbReference type="Proteomes" id="UP000094527"/>
    </source>
</evidence>
<comment type="caution">
    <text evidence="1">The sequence shown here is derived from an EMBL/GenBank/DDBJ whole genome shotgun (WGS) entry which is preliminary data.</text>
</comment>
<evidence type="ECO:0000313" key="1">
    <source>
        <dbReference type="EMBL" id="ODM99420.1"/>
    </source>
</evidence>
<keyword evidence="2" id="KW-1185">Reference proteome</keyword>
<reference evidence="1 2" key="1">
    <citation type="journal article" date="2016" name="Genome Biol. Evol.">
        <title>Gene Family Evolution Reflects Adaptation to Soil Environmental Stressors in the Genome of the Collembolan Orchesella cincta.</title>
        <authorList>
            <person name="Faddeeva-Vakhrusheva A."/>
            <person name="Derks M.F."/>
            <person name="Anvar S.Y."/>
            <person name="Agamennone V."/>
            <person name="Suring W."/>
            <person name="Smit S."/>
            <person name="van Straalen N.M."/>
            <person name="Roelofs D."/>
        </authorList>
    </citation>
    <scope>NUCLEOTIDE SEQUENCE [LARGE SCALE GENOMIC DNA]</scope>
    <source>
        <tissue evidence="1">Mixed pool</tissue>
    </source>
</reference>
<dbReference type="Proteomes" id="UP000094527">
    <property type="component" value="Unassembled WGS sequence"/>
</dbReference>
<sequence>MENKLRREARRFLEKAILKYDGGRTGAITRSQMTSIIKLLLKEDPHLYTDEEMNDIMNKYSKDSSFIVFGGKTRAYEFAVDHEEDRLDFLAVQDITIHFMKKQEKQNNDAFLSKHLIRLHDFPAP</sequence>
<proteinExistence type="predicted"/>
<protein>
    <recommendedName>
        <fullName evidence="3">EF-hand domain-containing protein</fullName>
    </recommendedName>
</protein>